<evidence type="ECO:0000259" key="6">
    <source>
        <dbReference type="Pfam" id="PF22672"/>
    </source>
</evidence>
<reference evidence="7 8" key="1">
    <citation type="submission" date="2013-02" db="EMBL/GenBank/DDBJ databases">
        <title>The Genome Annotation of Plasmodium falciparum Tanzania (2000708).</title>
        <authorList>
            <consortium name="The Broad Institute Genome Sequencing Platform"/>
            <consortium name="The Broad Institute Genome Sequencing Center for Infectious Disease"/>
            <person name="Neafsey D."/>
            <person name="Hoffman S."/>
            <person name="Volkman S."/>
            <person name="Rosenthal P."/>
            <person name="Walker B."/>
            <person name="Young S.K."/>
            <person name="Zeng Q."/>
            <person name="Gargeya S."/>
            <person name="Fitzgerald M."/>
            <person name="Haas B."/>
            <person name="Abouelleil A."/>
            <person name="Allen A.W."/>
            <person name="Alvarado L."/>
            <person name="Arachchi H.M."/>
            <person name="Berlin A.M."/>
            <person name="Chapman S.B."/>
            <person name="Gainer-Dewar J."/>
            <person name="Goldberg J."/>
            <person name="Griggs A."/>
            <person name="Gujja S."/>
            <person name="Hansen M."/>
            <person name="Howarth C."/>
            <person name="Imamovic A."/>
            <person name="Ireland A."/>
            <person name="Larimer J."/>
            <person name="McCowan C."/>
            <person name="Murphy C."/>
            <person name="Pearson M."/>
            <person name="Poon T.W."/>
            <person name="Priest M."/>
            <person name="Roberts A."/>
            <person name="Saif S."/>
            <person name="Shea T."/>
            <person name="Sisk P."/>
            <person name="Sykes S."/>
            <person name="Wortman J."/>
            <person name="Nusbaum C."/>
            <person name="Birren B."/>
        </authorList>
    </citation>
    <scope>NUCLEOTIDE SEQUENCE [LARGE SCALE GENOMIC DNA]</scope>
    <source>
        <strain evidence="8">Tanzania (2000708)</strain>
    </source>
</reference>
<dbReference type="Gene3D" id="1.20.58.830">
    <property type="match status" value="3"/>
</dbReference>
<gene>
    <name evidence="7" type="ORF">PFTANZ_05905</name>
</gene>
<feature type="compositionally biased region" description="Basic and acidic residues" evidence="1">
    <location>
        <begin position="783"/>
        <end position="803"/>
    </location>
</feature>
<accession>A0A024VZQ7</accession>
<dbReference type="EMBL" id="KI926671">
    <property type="protein sequence ID" value="ETW33376.1"/>
    <property type="molecule type" value="Genomic_DNA"/>
</dbReference>
<feature type="domain" description="Duffy-antigen binding" evidence="4">
    <location>
        <begin position="117"/>
        <end position="307"/>
    </location>
</feature>
<feature type="domain" description="Duffy-antigen binding" evidence="4">
    <location>
        <begin position="855"/>
        <end position="1037"/>
    </location>
</feature>
<feature type="domain" description="Plasmodium falciparum erythrocyte membrane protein-1 N-terminal segment" evidence="5">
    <location>
        <begin position="16"/>
        <end position="50"/>
    </location>
</feature>
<feature type="compositionally biased region" description="Basic and acidic residues" evidence="1">
    <location>
        <begin position="1510"/>
        <end position="1525"/>
    </location>
</feature>
<evidence type="ECO:0000259" key="3">
    <source>
        <dbReference type="Pfam" id="PF03011"/>
    </source>
</evidence>
<feature type="region of interest" description="Disordered" evidence="1">
    <location>
        <begin position="399"/>
        <end position="422"/>
    </location>
</feature>
<evidence type="ECO:0000256" key="2">
    <source>
        <dbReference type="SAM" id="Phobius"/>
    </source>
</evidence>
<dbReference type="InterPro" id="IPR008602">
    <property type="entry name" value="Duffy-antigen-binding"/>
</dbReference>
<dbReference type="InterPro" id="IPR042202">
    <property type="entry name" value="Duffy-ag-bd_sf"/>
</dbReference>
<dbReference type="Gene3D" id="1.20.58.1930">
    <property type="match status" value="1"/>
</dbReference>
<dbReference type="GO" id="GO:0046789">
    <property type="term" value="F:host cell surface receptor binding"/>
    <property type="evidence" value="ECO:0007669"/>
    <property type="project" value="InterPro"/>
</dbReference>
<feature type="domain" description="Duffy-antigen binding" evidence="4">
    <location>
        <begin position="1231"/>
        <end position="1380"/>
    </location>
</feature>
<organism evidence="7 8">
    <name type="scientific">Plasmodium falciparum Tanzania</name>
    <name type="common">2000708</name>
    <dbReference type="NCBI Taxonomy" id="1036725"/>
    <lineage>
        <taxon>Eukaryota</taxon>
        <taxon>Sar</taxon>
        <taxon>Alveolata</taxon>
        <taxon>Apicomplexa</taxon>
        <taxon>Aconoidasida</taxon>
        <taxon>Haemosporida</taxon>
        <taxon>Plasmodiidae</taxon>
        <taxon>Plasmodium</taxon>
        <taxon>Plasmodium (Laverania)</taxon>
    </lineage>
</organism>
<dbReference type="Pfam" id="PF22672">
    <property type="entry name" value="DBL_C"/>
    <property type="match status" value="1"/>
</dbReference>
<dbReference type="InterPro" id="IPR004258">
    <property type="entry name" value="DBL"/>
</dbReference>
<feature type="region of interest" description="Disordered" evidence="1">
    <location>
        <begin position="740"/>
        <end position="806"/>
    </location>
</feature>
<evidence type="ECO:0000259" key="5">
    <source>
        <dbReference type="Pfam" id="PF15447"/>
    </source>
</evidence>
<proteinExistence type="predicted"/>
<dbReference type="InterPro" id="IPR054595">
    <property type="entry name" value="DBL_C"/>
</dbReference>
<keyword evidence="2" id="KW-0472">Membrane</keyword>
<dbReference type="Gene3D" id="1.20.1310.20">
    <property type="entry name" value="Duffy-antigen binding domain"/>
    <property type="match status" value="3"/>
</dbReference>
<dbReference type="Proteomes" id="UP000030708">
    <property type="component" value="Unassembled WGS sequence"/>
</dbReference>
<feature type="transmembrane region" description="Helical" evidence="2">
    <location>
        <begin position="1539"/>
        <end position="1560"/>
    </location>
</feature>
<feature type="compositionally biased region" description="Acidic residues" evidence="1">
    <location>
        <begin position="769"/>
        <end position="782"/>
    </location>
</feature>
<feature type="non-terminal residue" evidence="7">
    <location>
        <position position="1561"/>
    </location>
</feature>
<reference evidence="7 8" key="2">
    <citation type="submission" date="2013-02" db="EMBL/GenBank/DDBJ databases">
        <title>The Genome Sequence of Plasmodium falciparum Tanzania (2000708).</title>
        <authorList>
            <consortium name="The Broad Institute Genome Sequencing Platform"/>
            <consortium name="The Broad Institute Genome Sequencing Center for Infectious Disease"/>
            <person name="Neafsey D."/>
            <person name="Cheeseman I."/>
            <person name="Volkman S."/>
            <person name="Adams J."/>
            <person name="Walker B."/>
            <person name="Young S.K."/>
            <person name="Zeng Q."/>
            <person name="Gargeya S."/>
            <person name="Fitzgerald M."/>
            <person name="Haas B."/>
            <person name="Abouelleil A."/>
            <person name="Alvarado L."/>
            <person name="Arachchi H.M."/>
            <person name="Berlin A.M."/>
            <person name="Chapman S.B."/>
            <person name="Dewar J."/>
            <person name="Goldberg J."/>
            <person name="Griggs A."/>
            <person name="Gujja S."/>
            <person name="Hansen M."/>
            <person name="Howarth C."/>
            <person name="Imamovic A."/>
            <person name="Larimer J."/>
            <person name="McCowan C."/>
            <person name="Murphy C."/>
            <person name="Neiman D."/>
            <person name="Pearson M."/>
            <person name="Priest M."/>
            <person name="Roberts A."/>
            <person name="Saif S."/>
            <person name="Shea T."/>
            <person name="Sisk P."/>
            <person name="Sykes S."/>
            <person name="Wortman J."/>
            <person name="Nusbaum C."/>
            <person name="Birren B."/>
        </authorList>
    </citation>
    <scope>NUCLEOTIDE SEQUENCE [LARGE SCALE GENOMIC DNA]</scope>
    <source>
        <strain evidence="8">Tanzania (2000708)</strain>
    </source>
</reference>
<dbReference type="InterPro" id="IPR029210">
    <property type="entry name" value="PfEMP1_NTS"/>
</dbReference>
<evidence type="ECO:0000256" key="1">
    <source>
        <dbReference type="SAM" id="MobiDB-lite"/>
    </source>
</evidence>
<name>A0A024VZQ7_PLAFA</name>
<feature type="domain" description="Duffy-binding-like" evidence="6">
    <location>
        <begin position="311"/>
        <end position="468"/>
    </location>
</feature>
<dbReference type="GO" id="GO:0016020">
    <property type="term" value="C:membrane"/>
    <property type="evidence" value="ECO:0007669"/>
    <property type="project" value="InterPro"/>
</dbReference>
<evidence type="ECO:0008006" key="9">
    <source>
        <dbReference type="Google" id="ProtNLM"/>
    </source>
</evidence>
<keyword evidence="2" id="KW-0812">Transmembrane</keyword>
<keyword evidence="2" id="KW-1133">Transmembrane helix</keyword>
<dbReference type="Pfam" id="PF03011">
    <property type="entry name" value="PFEMP"/>
    <property type="match status" value="1"/>
</dbReference>
<dbReference type="SUPFAM" id="SSF140924">
    <property type="entry name" value="Duffy binding domain-like"/>
    <property type="match status" value="4"/>
</dbReference>
<feature type="domain" description="Duffy-binding-like" evidence="3">
    <location>
        <begin position="600"/>
        <end position="745"/>
    </location>
</feature>
<protein>
    <recommendedName>
        <fullName evidence="9">Duffy-binding-like domain-containing protein</fullName>
    </recommendedName>
</protein>
<feature type="region of interest" description="Disordered" evidence="1">
    <location>
        <begin position="1509"/>
        <end position="1534"/>
    </location>
</feature>
<evidence type="ECO:0000313" key="7">
    <source>
        <dbReference type="EMBL" id="ETW33376.1"/>
    </source>
</evidence>
<evidence type="ECO:0000259" key="4">
    <source>
        <dbReference type="Pfam" id="PF05424"/>
    </source>
</evidence>
<dbReference type="Pfam" id="PF15447">
    <property type="entry name" value="NTS"/>
    <property type="match status" value="1"/>
</dbReference>
<dbReference type="FunFam" id="1.20.1310.20:FF:000001">
    <property type="entry name" value="Erythrocyte membrane protein 1, PfEMP1"/>
    <property type="match status" value="1"/>
</dbReference>
<sequence length="1561" mass="181374">MGPQPPVPDYTNVNNAKDLFDEIGKFIKENVHGEALEHSKSDLQGILTNVKYPNDRKSTDSTPKDPCQLNHSLHTNVTDGYENEYPCLGRKTVRFSDTEGAQCHTKKIKDSTTDTVGACAPYRRSSLCDHHLSHMKAEKINTKDNLLLEVCLAAQYEGQSIRVDHDKYKIHNPDSQLCTELARSFADIGDIIRGKDMYVVNKGEKRRLEDNLQKIFKEIYEELNGDAQKRYKKDEDDGGNYFQLREDWWDANRAKVWEAITCHAGQSAQYFRQTCGDGRSEYQAKNKCTCNNGDVPTYFDYVPQYLRWFEEWAEYFCRLRKKKLKNAIKNCRENDKKGKPRYCDRYGLDCEKTIRRKRFFYRGEDCNKCSVACDEYVKWIGKQKQEFLKQKQKYEKEMQKYTNGESGSRRQKRDARSSGSNSNYDGYESKFYDILKTKGGVDEFLKLLKEQSECTKFSTEEGKIDFKTVDVGKNGDSVASDSNNSNKTFAPTEYCDPCPLCRVTWENGKWNDKKDSECVEVEQKKTYPKSNTTDIPVLTPEKGKFGIYQKYRNFCQNLDKKDEQIENWQCHYEDTNRNNCILGEWKNFKNEQNPISYYSFFYRSFTEMLKDSVEWREKLNNCINNKTGKCKNQKCKEYCECFKSWIGEKEKEFEGIKEHFGKQKDLLEEIKGEDPNVILIPTLSDYFLQDMKDAKGDPKAIKRIEELLEKKKVEPENHLNNKTIIEYMFKDDLKEIDEKCKDCKPPESPASGLGRSETLTPEVPPPHTEEEEVESDSEEEEETKPAEKAKEDKVETEEKKEEAETATDPKILCGITKTLNCGDLKIHLSTSTNKPKKNLIGLGAHNRIASTKYKVYISPRVQQLYLQPLQELAKTNGDTKGKSELIEALKECAYNEGRELYQYYKNNKDTIGKNGSKLSDQEIKTYTLEAMKRSYADYGNIVKGNMLWEYPDKSKTEPKIIDFAKNHKSTTTSSVSTSDDDDAKRPKLWESIRIHVWKAMLCGYKNAIGGDMNRLPNGDDLCKLPTTDGEYPFLRWFEEWGQNFCIRRDHELNQLKDKCKNGICNDSDESKKEACQTLCKKYEQFINNWRNQFEKQSIEYYKLSNKMNEIKEEPLDFLKETCADKCSCFKKNDEIFSYNVFEHPPEDVQLQCSCTKMPKPKGTPLIKLTKAKQIPPKPQPPTDEEISNCPIDEKICNYYNAIPVCRTKNKQDDLNSWHILNLRDSQTKNKGVFVPPRRRHLCIKNIQLANYGHKVTNKLEHFKHDLLKGASAEAKSLSEKYSNDNKALLTAMKYSFADIGNIVKGDDMLEDIRARNITDIFNKKIIKQKSETEQFSRVQWWEKNKQKVWNVMMCQYKGKDKTDDKCSSHDSIDKIPQFLRWFAEWRENFCSTQNKLYNNMKNICDEANCDRTKGLLDKRECTEACKKYKNFILSKIIEFNGQKSKYDNEFKDTTNDKDVLEFLKNKCFNNNCNCLSENFKDVTSWENPYESITDQALKNKCECKIMPPETKTDDTSAKEQQDAKDVLPPQQSDETMNNILSTTIPLGIALALSSIAFLFLK</sequence>
<dbReference type="Pfam" id="PF05424">
    <property type="entry name" value="Duffy_binding"/>
    <property type="match status" value="3"/>
</dbReference>
<evidence type="ECO:0000313" key="8">
    <source>
        <dbReference type="Proteomes" id="UP000030708"/>
    </source>
</evidence>